<dbReference type="EMBL" id="CAICTM010000002">
    <property type="protein sequence ID" value="CAB9496155.1"/>
    <property type="molecule type" value="Genomic_DNA"/>
</dbReference>
<feature type="compositionally biased region" description="Low complexity" evidence="1">
    <location>
        <begin position="11"/>
        <end position="28"/>
    </location>
</feature>
<proteinExistence type="predicted"/>
<dbReference type="AlphaFoldDB" id="A0A9N8D6K5"/>
<sequence length="87" mass="9505">MFSLEEADGTHSQQKQSQSHSQSLSSLKPFKHDEMEATSKATTSGDTPQDGDSVDSYKNSKNNRSDGGANIVFADEIDESRSSQHQI</sequence>
<protein>
    <submittedName>
        <fullName evidence="2">Uncharacterized protein</fullName>
    </submittedName>
</protein>
<feature type="region of interest" description="Disordered" evidence="1">
    <location>
        <begin position="1"/>
        <end position="87"/>
    </location>
</feature>
<accession>A0A9N8D6K5</accession>
<keyword evidence="3" id="KW-1185">Reference proteome</keyword>
<reference evidence="2" key="1">
    <citation type="submission" date="2020-06" db="EMBL/GenBank/DDBJ databases">
        <authorList>
            <consortium name="Plant Systems Biology data submission"/>
        </authorList>
    </citation>
    <scope>NUCLEOTIDE SEQUENCE</scope>
    <source>
        <strain evidence="2">D6</strain>
    </source>
</reference>
<evidence type="ECO:0000256" key="1">
    <source>
        <dbReference type="SAM" id="MobiDB-lite"/>
    </source>
</evidence>
<organism evidence="2 3">
    <name type="scientific">Seminavis robusta</name>
    <dbReference type="NCBI Taxonomy" id="568900"/>
    <lineage>
        <taxon>Eukaryota</taxon>
        <taxon>Sar</taxon>
        <taxon>Stramenopiles</taxon>
        <taxon>Ochrophyta</taxon>
        <taxon>Bacillariophyta</taxon>
        <taxon>Bacillariophyceae</taxon>
        <taxon>Bacillariophycidae</taxon>
        <taxon>Naviculales</taxon>
        <taxon>Naviculaceae</taxon>
        <taxon>Seminavis</taxon>
    </lineage>
</organism>
<name>A0A9N8D6K5_9STRA</name>
<evidence type="ECO:0000313" key="2">
    <source>
        <dbReference type="EMBL" id="CAB9496155.1"/>
    </source>
</evidence>
<gene>
    <name evidence="2" type="ORF">SEMRO_2_G001310.1</name>
</gene>
<dbReference type="Proteomes" id="UP001153069">
    <property type="component" value="Unassembled WGS sequence"/>
</dbReference>
<evidence type="ECO:0000313" key="3">
    <source>
        <dbReference type="Proteomes" id="UP001153069"/>
    </source>
</evidence>
<comment type="caution">
    <text evidence="2">The sequence shown here is derived from an EMBL/GenBank/DDBJ whole genome shotgun (WGS) entry which is preliminary data.</text>
</comment>